<dbReference type="Pfam" id="PF20308">
    <property type="entry name" value="TPR-S"/>
    <property type="match status" value="1"/>
</dbReference>
<dbReference type="RefSeq" id="WP_209380119.1">
    <property type="nucleotide sequence ID" value="NZ_JAGIZB010000012.1"/>
</dbReference>
<sequence>MSEDRLDVARPGGRKRCFVVMGFGVKTDLATGRKLDLNKSYKTMIKPAVEAKGLECVRADEIRHSGAIDVPMYEWLLSADVVIADLSTSNPNALYELGIRHALRPQTTIVISENKLPYPFDLNHVRIASYTHLGDAIDYDEVLRFRDELSKTLDAVLNDPRVDSPIYTFLKELRPPELRKQVEEAMQKAADAVSHAAESSRRASAPGPGDQTLAALVAQGEGALARSDFAAAKAMFAAALQFCGSAAGEAGAALLHDPYIQQRLVLATYKAKQPNEAAALDEALHLLQPLQPEVSNDPETMGLAGAIEKRLFDQGRGTDHLERAIRYYGRGFYLRDDSYNGINLAYLLTLHADVAPDVDDNERLADLVWANRIRREVLVLCERELDALRARKQVPERQGDINTGHQARAREQEFWLLATKAEGYFGLGDLEASKAASAEAAALRPPRWQLETLDNQIARLKELLDRRGHLLRGGFRPR</sequence>
<name>A0ABS4AH52_9PROT</name>
<protein>
    <submittedName>
        <fullName evidence="1">DUF4071 domain-containing protein</fullName>
    </submittedName>
</protein>
<proteinExistence type="predicted"/>
<gene>
    <name evidence="1" type="ORF">J8J14_13820</name>
</gene>
<evidence type="ECO:0000313" key="1">
    <source>
        <dbReference type="EMBL" id="MBP0445853.1"/>
    </source>
</evidence>
<comment type="caution">
    <text evidence="1">The sequence shown here is derived from an EMBL/GenBank/DDBJ whole genome shotgun (WGS) entry which is preliminary data.</text>
</comment>
<dbReference type="EMBL" id="JAGIZB010000012">
    <property type="protein sequence ID" value="MBP0445853.1"/>
    <property type="molecule type" value="Genomic_DNA"/>
</dbReference>
<dbReference type="Proteomes" id="UP000681594">
    <property type="component" value="Unassembled WGS sequence"/>
</dbReference>
<evidence type="ECO:0000313" key="2">
    <source>
        <dbReference type="Proteomes" id="UP000681594"/>
    </source>
</evidence>
<dbReference type="InterPro" id="IPR046880">
    <property type="entry name" value="TPR-S"/>
</dbReference>
<organism evidence="1 2">
    <name type="scientific">Pararoseomonas baculiformis</name>
    <dbReference type="NCBI Taxonomy" id="2820812"/>
    <lineage>
        <taxon>Bacteria</taxon>
        <taxon>Pseudomonadati</taxon>
        <taxon>Pseudomonadota</taxon>
        <taxon>Alphaproteobacteria</taxon>
        <taxon>Acetobacterales</taxon>
        <taxon>Acetobacteraceae</taxon>
        <taxon>Pararoseomonas</taxon>
    </lineage>
</organism>
<accession>A0ABS4AH52</accession>
<reference evidence="1 2" key="1">
    <citation type="submission" date="2021-03" db="EMBL/GenBank/DDBJ databases">
        <authorList>
            <person name="So Y."/>
        </authorList>
    </citation>
    <scope>NUCLEOTIDE SEQUENCE [LARGE SCALE GENOMIC DNA]</scope>
    <source>
        <strain evidence="1 2">SSH11</strain>
    </source>
</reference>
<keyword evidence="2" id="KW-1185">Reference proteome</keyword>